<name>A0AAV4PNS9_9ARAC</name>
<evidence type="ECO:0000256" key="1">
    <source>
        <dbReference type="SAM" id="MobiDB-lite"/>
    </source>
</evidence>
<dbReference type="AlphaFoldDB" id="A0AAV4PNS9"/>
<dbReference type="Proteomes" id="UP001054837">
    <property type="component" value="Unassembled WGS sequence"/>
</dbReference>
<accession>A0AAV4PNS9</accession>
<feature type="compositionally biased region" description="Basic residues" evidence="1">
    <location>
        <begin position="88"/>
        <end position="97"/>
    </location>
</feature>
<feature type="region of interest" description="Disordered" evidence="1">
    <location>
        <begin position="31"/>
        <end position="97"/>
    </location>
</feature>
<organism evidence="2 3">
    <name type="scientific">Caerostris darwini</name>
    <dbReference type="NCBI Taxonomy" id="1538125"/>
    <lineage>
        <taxon>Eukaryota</taxon>
        <taxon>Metazoa</taxon>
        <taxon>Ecdysozoa</taxon>
        <taxon>Arthropoda</taxon>
        <taxon>Chelicerata</taxon>
        <taxon>Arachnida</taxon>
        <taxon>Araneae</taxon>
        <taxon>Araneomorphae</taxon>
        <taxon>Entelegynae</taxon>
        <taxon>Araneoidea</taxon>
        <taxon>Araneidae</taxon>
        <taxon>Caerostris</taxon>
    </lineage>
</organism>
<dbReference type="EMBL" id="BPLQ01003042">
    <property type="protein sequence ID" value="GIX97499.1"/>
    <property type="molecule type" value="Genomic_DNA"/>
</dbReference>
<evidence type="ECO:0000313" key="3">
    <source>
        <dbReference type="Proteomes" id="UP001054837"/>
    </source>
</evidence>
<comment type="caution">
    <text evidence="2">The sequence shown here is derived from an EMBL/GenBank/DDBJ whole genome shotgun (WGS) entry which is preliminary data.</text>
</comment>
<feature type="compositionally biased region" description="Basic and acidic residues" evidence="1">
    <location>
        <begin position="67"/>
        <end position="84"/>
    </location>
</feature>
<keyword evidence="3" id="KW-1185">Reference proteome</keyword>
<proteinExistence type="predicted"/>
<evidence type="ECO:0000313" key="2">
    <source>
        <dbReference type="EMBL" id="GIX97499.1"/>
    </source>
</evidence>
<protein>
    <submittedName>
        <fullName evidence="2">Uncharacterized protein</fullName>
    </submittedName>
</protein>
<sequence length="97" mass="10749">MLPPSATNSFTSPTSHFCVTRLPMSSPLPIDLRTETDIYPGGGGNGSHRDDPLLESGECISKMVISPEKKKPEKENDGKNRERQTLMGKRKSFPYKV</sequence>
<gene>
    <name evidence="2" type="ORF">CDAR_296561</name>
</gene>
<reference evidence="2 3" key="1">
    <citation type="submission" date="2021-06" db="EMBL/GenBank/DDBJ databases">
        <title>Caerostris darwini draft genome.</title>
        <authorList>
            <person name="Kono N."/>
            <person name="Arakawa K."/>
        </authorList>
    </citation>
    <scope>NUCLEOTIDE SEQUENCE [LARGE SCALE GENOMIC DNA]</scope>
</reference>